<dbReference type="AlphaFoldDB" id="A0A3B0TB70"/>
<dbReference type="PANTHER" id="PTHR30363">
    <property type="entry name" value="HTH-TYPE TRANSCRIPTIONAL REGULATOR SRLR-RELATED"/>
    <property type="match status" value="1"/>
</dbReference>
<evidence type="ECO:0000256" key="2">
    <source>
        <dbReference type="ARBA" id="ARBA00023015"/>
    </source>
</evidence>
<dbReference type="GO" id="GO:0003700">
    <property type="term" value="F:DNA-binding transcription factor activity"/>
    <property type="evidence" value="ECO:0007669"/>
    <property type="project" value="InterPro"/>
</dbReference>
<dbReference type="InterPro" id="IPR036388">
    <property type="entry name" value="WH-like_DNA-bd_sf"/>
</dbReference>
<dbReference type="SUPFAM" id="SSF46785">
    <property type="entry name" value="Winged helix' DNA-binding domain"/>
    <property type="match status" value="1"/>
</dbReference>
<gene>
    <name evidence="6" type="ORF">MNBD_ALPHA09-2094</name>
</gene>
<dbReference type="InterPro" id="IPR037171">
    <property type="entry name" value="NagB/RpiA_transferase-like"/>
</dbReference>
<dbReference type="PROSITE" id="PS51000">
    <property type="entry name" value="HTH_DEOR_2"/>
    <property type="match status" value="1"/>
</dbReference>
<sequence>MDLSERQAEIAELVREHGFLAVGELSKRFDVTAQTIRRDLSTLYDHGLALRRHGGIARLADTGNLAYGSRQILSRGAKQAIATAVANHVPDGSSVAFSIGTTPQVVAEALLKHQRLRVFTNNLNIAMASCANPTFEVNIVGGRLRNADRDILGAELEKFLSSYMVDIGIFGVAGVSEDGTLLDFHEDEVQARKLIRENSRKTFLVLDHTKFGRAAHVRGGKIGEATKVFCNASPPRSILDILSKSGTELVICGKDGSP</sequence>
<keyword evidence="1" id="KW-0678">Repressor</keyword>
<evidence type="ECO:0000313" key="6">
    <source>
        <dbReference type="EMBL" id="VAW13353.1"/>
    </source>
</evidence>
<dbReference type="InterPro" id="IPR018356">
    <property type="entry name" value="Tscrpt_reg_HTH_DeoR_CS"/>
</dbReference>
<reference evidence="6" key="1">
    <citation type="submission" date="2018-06" db="EMBL/GenBank/DDBJ databases">
        <authorList>
            <person name="Zhirakovskaya E."/>
        </authorList>
    </citation>
    <scope>NUCLEOTIDE SEQUENCE</scope>
</reference>
<name>A0A3B0TB70_9ZZZZ</name>
<keyword evidence="2" id="KW-0805">Transcription regulation</keyword>
<dbReference type="InterPro" id="IPR050313">
    <property type="entry name" value="Carb_Metab_HTH_regulators"/>
</dbReference>
<proteinExistence type="predicted"/>
<feature type="domain" description="HTH deoR-type" evidence="5">
    <location>
        <begin position="3"/>
        <end position="58"/>
    </location>
</feature>
<dbReference type="SMART" id="SM01134">
    <property type="entry name" value="DeoRC"/>
    <property type="match status" value="1"/>
</dbReference>
<dbReference type="GO" id="GO:0003677">
    <property type="term" value="F:DNA binding"/>
    <property type="evidence" value="ECO:0007669"/>
    <property type="project" value="UniProtKB-KW"/>
</dbReference>
<dbReference type="Gene3D" id="3.40.50.1360">
    <property type="match status" value="1"/>
</dbReference>
<dbReference type="InterPro" id="IPR036390">
    <property type="entry name" value="WH_DNA-bd_sf"/>
</dbReference>
<dbReference type="SMART" id="SM00420">
    <property type="entry name" value="HTH_DEOR"/>
    <property type="match status" value="1"/>
</dbReference>
<dbReference type="PRINTS" id="PR00037">
    <property type="entry name" value="HTHLACR"/>
</dbReference>
<organism evidence="6">
    <name type="scientific">hydrothermal vent metagenome</name>
    <dbReference type="NCBI Taxonomy" id="652676"/>
    <lineage>
        <taxon>unclassified sequences</taxon>
        <taxon>metagenomes</taxon>
        <taxon>ecological metagenomes</taxon>
    </lineage>
</organism>
<dbReference type="PANTHER" id="PTHR30363:SF4">
    <property type="entry name" value="GLYCEROL-3-PHOSPHATE REGULON REPRESSOR"/>
    <property type="match status" value="1"/>
</dbReference>
<dbReference type="InterPro" id="IPR001034">
    <property type="entry name" value="DeoR_HTH"/>
</dbReference>
<dbReference type="Pfam" id="PF08220">
    <property type="entry name" value="HTH_DeoR"/>
    <property type="match status" value="1"/>
</dbReference>
<evidence type="ECO:0000256" key="1">
    <source>
        <dbReference type="ARBA" id="ARBA00022491"/>
    </source>
</evidence>
<keyword evidence="3" id="KW-0238">DNA-binding</keyword>
<dbReference type="Pfam" id="PF00455">
    <property type="entry name" value="DeoRC"/>
    <property type="match status" value="1"/>
</dbReference>
<dbReference type="InterPro" id="IPR014036">
    <property type="entry name" value="DeoR-like_C"/>
</dbReference>
<evidence type="ECO:0000256" key="4">
    <source>
        <dbReference type="ARBA" id="ARBA00023163"/>
    </source>
</evidence>
<dbReference type="Gene3D" id="1.10.10.10">
    <property type="entry name" value="Winged helix-like DNA-binding domain superfamily/Winged helix DNA-binding domain"/>
    <property type="match status" value="1"/>
</dbReference>
<dbReference type="EMBL" id="UOEM01000061">
    <property type="protein sequence ID" value="VAW13353.1"/>
    <property type="molecule type" value="Genomic_DNA"/>
</dbReference>
<evidence type="ECO:0000256" key="3">
    <source>
        <dbReference type="ARBA" id="ARBA00023125"/>
    </source>
</evidence>
<keyword evidence="4" id="KW-0804">Transcription</keyword>
<protein>
    <submittedName>
        <fullName evidence="6">Glycerol-3-phosphate regulon repressor GlpR</fullName>
    </submittedName>
</protein>
<accession>A0A3B0TB70</accession>
<dbReference type="SUPFAM" id="SSF100950">
    <property type="entry name" value="NagB/RpiA/CoA transferase-like"/>
    <property type="match status" value="1"/>
</dbReference>
<dbReference type="PROSITE" id="PS00894">
    <property type="entry name" value="HTH_DEOR_1"/>
    <property type="match status" value="1"/>
</dbReference>
<evidence type="ECO:0000259" key="5">
    <source>
        <dbReference type="PROSITE" id="PS51000"/>
    </source>
</evidence>